<gene>
    <name evidence="1" type="ORF">METZ01_LOCUS279513</name>
</gene>
<sequence>MNTKNILGILLALIPGFAPQVSADDPLPPGLDQAIRDPKVPMIVDAAILKYNKAGHGEIKVHTIYKPTAKGKNIKVTPPRWIRGYGYVGNDKVAPLRIVVGGRPGRFLLFLDGDLLYSTYNNRFPIREGKNGALEVGIGFNGGGAPWKPLKGMVKLIQGQKKSR</sequence>
<proteinExistence type="predicted"/>
<dbReference type="AlphaFoldDB" id="A0A382KQV7"/>
<protein>
    <submittedName>
        <fullName evidence="1">Uncharacterized protein</fullName>
    </submittedName>
</protein>
<organism evidence="1">
    <name type="scientific">marine metagenome</name>
    <dbReference type="NCBI Taxonomy" id="408172"/>
    <lineage>
        <taxon>unclassified sequences</taxon>
        <taxon>metagenomes</taxon>
        <taxon>ecological metagenomes</taxon>
    </lineage>
</organism>
<reference evidence="1" key="1">
    <citation type="submission" date="2018-05" db="EMBL/GenBank/DDBJ databases">
        <authorList>
            <person name="Lanie J.A."/>
            <person name="Ng W.-L."/>
            <person name="Kazmierczak K.M."/>
            <person name="Andrzejewski T.M."/>
            <person name="Davidsen T.M."/>
            <person name="Wayne K.J."/>
            <person name="Tettelin H."/>
            <person name="Glass J.I."/>
            <person name="Rusch D."/>
            <person name="Podicherti R."/>
            <person name="Tsui H.-C.T."/>
            <person name="Winkler M.E."/>
        </authorList>
    </citation>
    <scope>NUCLEOTIDE SEQUENCE</scope>
</reference>
<accession>A0A382KQV7</accession>
<evidence type="ECO:0000313" key="1">
    <source>
        <dbReference type="EMBL" id="SVC26659.1"/>
    </source>
</evidence>
<dbReference type="EMBL" id="UINC01082149">
    <property type="protein sequence ID" value="SVC26659.1"/>
    <property type="molecule type" value="Genomic_DNA"/>
</dbReference>
<name>A0A382KQV7_9ZZZZ</name>